<accession>A0A7X2TFM6</accession>
<dbReference type="AlphaFoldDB" id="A0A7X2TFM6"/>
<gene>
    <name evidence="1" type="ORF">FYJ51_07685</name>
</gene>
<evidence type="ECO:0008006" key="3">
    <source>
        <dbReference type="Google" id="ProtNLM"/>
    </source>
</evidence>
<protein>
    <recommendedName>
        <fullName evidence="3">Type II secretion system protein</fullName>
    </recommendedName>
</protein>
<dbReference type="Proteomes" id="UP000461880">
    <property type="component" value="Unassembled WGS sequence"/>
</dbReference>
<reference evidence="1 2" key="1">
    <citation type="submission" date="2019-08" db="EMBL/GenBank/DDBJ databases">
        <title>In-depth cultivation of the pig gut microbiome towards novel bacterial diversity and tailored functional studies.</title>
        <authorList>
            <person name="Wylensek D."/>
            <person name="Hitch T.C.A."/>
            <person name="Clavel T."/>
        </authorList>
    </citation>
    <scope>NUCLEOTIDE SEQUENCE [LARGE SCALE GENOMIC DNA]</scope>
    <source>
        <strain evidence="1 2">Oil+RF-744-GAM-WT-6</strain>
    </source>
</reference>
<sequence length="174" mass="18583">MRKLRSAVGASLAETLVTILLLSIILSAVVAGIPAVMSVYREVRLKADAQTLLATAVTAVTDELRYAEDVQYSADYTFYSSKRSATIALVNSTYGTESTSSDLSDHGIFIQNITTKNTTPLLTKQTQTLGLYASLTPGSMENGCIVYTVSVISSDGKVIESTALKVRPISSYQG</sequence>
<evidence type="ECO:0000313" key="1">
    <source>
        <dbReference type="EMBL" id="MSS58787.1"/>
    </source>
</evidence>
<name>A0A7X2TFM6_9FIRM</name>
<keyword evidence="2" id="KW-1185">Reference proteome</keyword>
<dbReference type="RefSeq" id="WP_154504722.1">
    <property type="nucleotide sequence ID" value="NZ_VUMN01000016.1"/>
</dbReference>
<evidence type="ECO:0000313" key="2">
    <source>
        <dbReference type="Proteomes" id="UP000461880"/>
    </source>
</evidence>
<proteinExistence type="predicted"/>
<organism evidence="1 2">
    <name type="scientific">Stecheria intestinalis</name>
    <dbReference type="NCBI Taxonomy" id="2606630"/>
    <lineage>
        <taxon>Bacteria</taxon>
        <taxon>Bacillati</taxon>
        <taxon>Bacillota</taxon>
        <taxon>Erysipelotrichia</taxon>
        <taxon>Erysipelotrichales</taxon>
        <taxon>Erysipelotrichaceae</taxon>
        <taxon>Stecheria</taxon>
    </lineage>
</organism>
<dbReference type="EMBL" id="VUMN01000016">
    <property type="protein sequence ID" value="MSS58787.1"/>
    <property type="molecule type" value="Genomic_DNA"/>
</dbReference>
<comment type="caution">
    <text evidence="1">The sequence shown here is derived from an EMBL/GenBank/DDBJ whole genome shotgun (WGS) entry which is preliminary data.</text>
</comment>